<dbReference type="KEGG" id="kbs:EPA93_28595"/>
<dbReference type="RefSeq" id="WP_129890789.1">
    <property type="nucleotide sequence ID" value="NZ_CP035758.1"/>
</dbReference>
<dbReference type="EMBL" id="CP035758">
    <property type="protein sequence ID" value="QBD79723.1"/>
    <property type="molecule type" value="Genomic_DNA"/>
</dbReference>
<dbReference type="AlphaFoldDB" id="A0A4P6JWE0"/>
<evidence type="ECO:0000313" key="2">
    <source>
        <dbReference type="Proteomes" id="UP000290365"/>
    </source>
</evidence>
<gene>
    <name evidence="1" type="ORF">EPA93_28595</name>
</gene>
<dbReference type="Proteomes" id="UP000290365">
    <property type="component" value="Chromosome"/>
</dbReference>
<evidence type="ECO:0000313" key="1">
    <source>
        <dbReference type="EMBL" id="QBD79723.1"/>
    </source>
</evidence>
<reference evidence="1 2" key="1">
    <citation type="submission" date="2019-01" db="EMBL/GenBank/DDBJ databases">
        <title>Ktedonosporobacter rubrisoli SCAWS-G2.</title>
        <authorList>
            <person name="Huang Y."/>
            <person name="Yan B."/>
        </authorList>
    </citation>
    <scope>NUCLEOTIDE SEQUENCE [LARGE SCALE GENOMIC DNA]</scope>
    <source>
        <strain evidence="1 2">SCAWS-G2</strain>
    </source>
</reference>
<keyword evidence="2" id="KW-1185">Reference proteome</keyword>
<organism evidence="1 2">
    <name type="scientific">Ktedonosporobacter rubrisoli</name>
    <dbReference type="NCBI Taxonomy" id="2509675"/>
    <lineage>
        <taxon>Bacteria</taxon>
        <taxon>Bacillati</taxon>
        <taxon>Chloroflexota</taxon>
        <taxon>Ktedonobacteria</taxon>
        <taxon>Ktedonobacterales</taxon>
        <taxon>Ktedonosporobacteraceae</taxon>
        <taxon>Ktedonosporobacter</taxon>
    </lineage>
</organism>
<proteinExistence type="predicted"/>
<protein>
    <submittedName>
        <fullName evidence="1">Uncharacterized protein</fullName>
    </submittedName>
</protein>
<name>A0A4P6JWE0_KTERU</name>
<accession>A0A4P6JWE0</accession>
<sequence>MPVLTEEAPLVQNSAMDMDEWFDLDVRVLVAPTAEYEKKLNGIKFSEYVTCPKYCTITMLQCSVTCNANCEI</sequence>